<dbReference type="Gene3D" id="3.90.180.10">
    <property type="entry name" value="Medium-chain alcohol dehydrogenases, catalytic domain"/>
    <property type="match status" value="1"/>
</dbReference>
<organism evidence="3 4">
    <name type="scientific">Streptomyces capoamus</name>
    <dbReference type="NCBI Taxonomy" id="68183"/>
    <lineage>
        <taxon>Bacteria</taxon>
        <taxon>Bacillati</taxon>
        <taxon>Actinomycetota</taxon>
        <taxon>Actinomycetes</taxon>
        <taxon>Kitasatosporales</taxon>
        <taxon>Streptomycetaceae</taxon>
        <taxon>Streptomyces</taxon>
    </lineage>
</organism>
<evidence type="ECO:0000256" key="1">
    <source>
        <dbReference type="ARBA" id="ARBA00022857"/>
    </source>
</evidence>
<dbReference type="InterPro" id="IPR036291">
    <property type="entry name" value="NAD(P)-bd_dom_sf"/>
</dbReference>
<keyword evidence="1" id="KW-0521">NADP</keyword>
<evidence type="ECO:0000259" key="2">
    <source>
        <dbReference type="SMART" id="SM00829"/>
    </source>
</evidence>
<dbReference type="InterPro" id="IPR020843">
    <property type="entry name" value="ER"/>
</dbReference>
<dbReference type="InterPro" id="IPR013154">
    <property type="entry name" value="ADH-like_N"/>
</dbReference>
<evidence type="ECO:0000313" key="4">
    <source>
        <dbReference type="Proteomes" id="UP000619355"/>
    </source>
</evidence>
<dbReference type="Pfam" id="PF13602">
    <property type="entry name" value="ADH_zinc_N_2"/>
    <property type="match status" value="1"/>
</dbReference>
<name>A0A919KFJ5_9ACTN</name>
<dbReference type="SUPFAM" id="SSF50129">
    <property type="entry name" value="GroES-like"/>
    <property type="match status" value="1"/>
</dbReference>
<dbReference type="SUPFAM" id="SSF51735">
    <property type="entry name" value="NAD(P)-binding Rossmann-fold domains"/>
    <property type="match status" value="1"/>
</dbReference>
<dbReference type="PANTHER" id="PTHR44154">
    <property type="entry name" value="QUINONE OXIDOREDUCTASE"/>
    <property type="match status" value="1"/>
</dbReference>
<dbReference type="Pfam" id="PF08240">
    <property type="entry name" value="ADH_N"/>
    <property type="match status" value="1"/>
</dbReference>
<accession>A0A919KFJ5</accession>
<dbReference type="Gene3D" id="3.40.50.720">
    <property type="entry name" value="NAD(P)-binding Rossmann-like Domain"/>
    <property type="match status" value="1"/>
</dbReference>
<dbReference type="PANTHER" id="PTHR44154:SF1">
    <property type="entry name" value="QUINONE OXIDOREDUCTASE"/>
    <property type="match status" value="1"/>
</dbReference>
<reference evidence="4" key="1">
    <citation type="journal article" date="2019" name="Int. J. Syst. Evol. Microbiol.">
        <title>The Global Catalogue of Microorganisms (GCM) 10K type strain sequencing project: providing services to taxonomists for standard genome sequencing and annotation.</title>
        <authorList>
            <consortium name="The Broad Institute Genomics Platform"/>
            <consortium name="The Broad Institute Genome Sequencing Center for Infectious Disease"/>
            <person name="Wu L."/>
            <person name="Ma J."/>
        </authorList>
    </citation>
    <scope>NUCLEOTIDE SEQUENCE [LARGE SCALE GENOMIC DNA]</scope>
    <source>
        <strain evidence="4">JCM 4253</strain>
    </source>
</reference>
<feature type="domain" description="Enoyl reductase (ER)" evidence="2">
    <location>
        <begin position="10"/>
        <end position="304"/>
    </location>
</feature>
<comment type="caution">
    <text evidence="3">The sequence shown here is derived from an EMBL/GenBank/DDBJ whole genome shotgun (WGS) entry which is preliminary data.</text>
</comment>
<dbReference type="AlphaFoldDB" id="A0A919KFJ5"/>
<dbReference type="Proteomes" id="UP000619355">
    <property type="component" value="Unassembled WGS sequence"/>
</dbReference>
<dbReference type="RefSeq" id="WP_229900809.1">
    <property type="nucleotide sequence ID" value="NZ_BNBF01000036.1"/>
</dbReference>
<keyword evidence="4" id="KW-1185">Reference proteome</keyword>
<sequence length="306" mass="31975">MKAVAFSRFGGPEVLEVVELEKPEPGPGQVRMVVKAAGLNPVDYKVRKGELGWYEPEFPLIPGLDVAGVVEAVGSGVTDVKVGDEVFGQSDGGPYTANAAAEFVLSHIYHPKPANVSWEVAGSLWTVGETAVRAMRLADLKADETMVVVGGGGSVGTVLVQLALAKGVRVIATANAADLERLRSYGATAVEYGDGWVGRVRDSAPDGVDVAVDAAGAAVLPGCIELTGGTERVVNLADLEGEKYGVPFAMGTPEVRALDALPQLAELTAAGKLDLPIWKTYPLEEGAQAHADLEAHRNRGKIVLMP</sequence>
<dbReference type="CDD" id="cd05289">
    <property type="entry name" value="MDR_like_2"/>
    <property type="match status" value="1"/>
</dbReference>
<dbReference type="GO" id="GO:0016491">
    <property type="term" value="F:oxidoreductase activity"/>
    <property type="evidence" value="ECO:0007669"/>
    <property type="project" value="InterPro"/>
</dbReference>
<gene>
    <name evidence="3" type="ORF">GCM10018980_71980</name>
</gene>
<dbReference type="InterPro" id="IPR051603">
    <property type="entry name" value="Zinc-ADH_QOR/CCCR"/>
</dbReference>
<dbReference type="InterPro" id="IPR011032">
    <property type="entry name" value="GroES-like_sf"/>
</dbReference>
<dbReference type="EMBL" id="BNBF01000036">
    <property type="protein sequence ID" value="GHG74850.1"/>
    <property type="molecule type" value="Genomic_DNA"/>
</dbReference>
<dbReference type="SMART" id="SM00829">
    <property type="entry name" value="PKS_ER"/>
    <property type="match status" value="1"/>
</dbReference>
<protein>
    <submittedName>
        <fullName evidence="3">NADPH:quinone reductase</fullName>
    </submittedName>
</protein>
<proteinExistence type="predicted"/>
<evidence type="ECO:0000313" key="3">
    <source>
        <dbReference type="EMBL" id="GHG74850.1"/>
    </source>
</evidence>